<evidence type="ECO:0008006" key="3">
    <source>
        <dbReference type="Google" id="ProtNLM"/>
    </source>
</evidence>
<sequence length="102" mass="10839">MFENANLTELKERGLVGAIACTSTGSVIDATNDELDVFGSILSYISQVADMIGEPFGMDSIEEVHLISSNATAICIPQEGDCLGVLCSSRANIDEILNELLD</sequence>
<protein>
    <recommendedName>
        <fullName evidence="3">Roadblock/LAMTOR2 domain-containing protein</fullName>
    </recommendedName>
</protein>
<dbReference type="EMBL" id="JARXIC010000025">
    <property type="protein sequence ID" value="MDQ8195477.1"/>
    <property type="molecule type" value="Genomic_DNA"/>
</dbReference>
<proteinExistence type="predicted"/>
<name>A0ABU1AKY1_9BACT</name>
<reference evidence="1 2" key="1">
    <citation type="submission" date="2023-04" db="EMBL/GenBank/DDBJ databases">
        <title>A novel bacteria isolated from coastal sediment.</title>
        <authorList>
            <person name="Liu X.-J."/>
            <person name="Du Z.-J."/>
        </authorList>
    </citation>
    <scope>NUCLEOTIDE SEQUENCE [LARGE SCALE GENOMIC DNA]</scope>
    <source>
        <strain evidence="1 2">SDUM461004</strain>
    </source>
</reference>
<gene>
    <name evidence="1" type="ORF">QEH59_13665</name>
</gene>
<accession>A0ABU1AKY1</accession>
<dbReference type="Proteomes" id="UP001243717">
    <property type="component" value="Unassembled WGS sequence"/>
</dbReference>
<evidence type="ECO:0000313" key="1">
    <source>
        <dbReference type="EMBL" id="MDQ8195477.1"/>
    </source>
</evidence>
<organism evidence="1 2">
    <name type="scientific">Thalassobacterium sedimentorum</name>
    <dbReference type="NCBI Taxonomy" id="3041258"/>
    <lineage>
        <taxon>Bacteria</taxon>
        <taxon>Pseudomonadati</taxon>
        <taxon>Verrucomicrobiota</taxon>
        <taxon>Opitutia</taxon>
        <taxon>Puniceicoccales</taxon>
        <taxon>Coraliomargaritaceae</taxon>
        <taxon>Thalassobacterium</taxon>
    </lineage>
</organism>
<evidence type="ECO:0000313" key="2">
    <source>
        <dbReference type="Proteomes" id="UP001243717"/>
    </source>
</evidence>
<dbReference type="RefSeq" id="WP_308985928.1">
    <property type="nucleotide sequence ID" value="NZ_JARXIC010000025.1"/>
</dbReference>
<comment type="caution">
    <text evidence="1">The sequence shown here is derived from an EMBL/GenBank/DDBJ whole genome shotgun (WGS) entry which is preliminary data.</text>
</comment>
<keyword evidence="2" id="KW-1185">Reference proteome</keyword>